<reference evidence="2" key="1">
    <citation type="submission" date="2023-07" db="EMBL/GenBank/DDBJ databases">
        <title>draft genome sequence of fig (Ficus carica).</title>
        <authorList>
            <person name="Takahashi T."/>
            <person name="Nishimura K."/>
        </authorList>
    </citation>
    <scope>NUCLEOTIDE SEQUENCE</scope>
</reference>
<evidence type="ECO:0000313" key="3">
    <source>
        <dbReference type="Proteomes" id="UP001187192"/>
    </source>
</evidence>
<organism evidence="2 3">
    <name type="scientific">Ficus carica</name>
    <name type="common">Common fig</name>
    <dbReference type="NCBI Taxonomy" id="3494"/>
    <lineage>
        <taxon>Eukaryota</taxon>
        <taxon>Viridiplantae</taxon>
        <taxon>Streptophyta</taxon>
        <taxon>Embryophyta</taxon>
        <taxon>Tracheophyta</taxon>
        <taxon>Spermatophyta</taxon>
        <taxon>Magnoliopsida</taxon>
        <taxon>eudicotyledons</taxon>
        <taxon>Gunneridae</taxon>
        <taxon>Pentapetalae</taxon>
        <taxon>rosids</taxon>
        <taxon>fabids</taxon>
        <taxon>Rosales</taxon>
        <taxon>Moraceae</taxon>
        <taxon>Ficeae</taxon>
        <taxon>Ficus</taxon>
    </lineage>
</organism>
<name>A0AA88A6P5_FICCA</name>
<feature type="compositionally biased region" description="Basic residues" evidence="1">
    <location>
        <begin position="118"/>
        <end position="128"/>
    </location>
</feature>
<sequence>MIGVEAKILRPPWAAAEAWVQLLPSRKRSLLGSRSRFVAPYTGSPAPPVNGEQNLPVDSIGALDLPRSPSHHDRRRRSGDYHRFVPSETTVRIRKALIPLDVGVFTEKIAEQTTGKTRSIHHRSRKNKTAPQSER</sequence>
<protein>
    <submittedName>
        <fullName evidence="2">Uncharacterized protein</fullName>
    </submittedName>
</protein>
<accession>A0AA88A6P5</accession>
<dbReference type="Proteomes" id="UP001187192">
    <property type="component" value="Unassembled WGS sequence"/>
</dbReference>
<dbReference type="EMBL" id="BTGU01000025">
    <property type="protein sequence ID" value="GMN47492.1"/>
    <property type="molecule type" value="Genomic_DNA"/>
</dbReference>
<evidence type="ECO:0000313" key="2">
    <source>
        <dbReference type="EMBL" id="GMN47492.1"/>
    </source>
</evidence>
<keyword evidence="3" id="KW-1185">Reference proteome</keyword>
<proteinExistence type="predicted"/>
<feature type="region of interest" description="Disordered" evidence="1">
    <location>
        <begin position="109"/>
        <end position="135"/>
    </location>
</feature>
<dbReference type="AlphaFoldDB" id="A0AA88A6P5"/>
<comment type="caution">
    <text evidence="2">The sequence shown here is derived from an EMBL/GenBank/DDBJ whole genome shotgun (WGS) entry which is preliminary data.</text>
</comment>
<feature type="region of interest" description="Disordered" evidence="1">
    <location>
        <begin position="37"/>
        <end position="83"/>
    </location>
</feature>
<evidence type="ECO:0000256" key="1">
    <source>
        <dbReference type="SAM" id="MobiDB-lite"/>
    </source>
</evidence>
<gene>
    <name evidence="2" type="ORF">TIFTF001_016668</name>
</gene>